<dbReference type="EMBL" id="ADNW02000008">
    <property type="protein sequence ID" value="EGD24667.1"/>
    <property type="molecule type" value="Genomic_DNA"/>
</dbReference>
<organism evidence="1 2">
    <name type="scientific">Prescottella equi ATCC 33707</name>
    <dbReference type="NCBI Taxonomy" id="525370"/>
    <lineage>
        <taxon>Bacteria</taxon>
        <taxon>Bacillati</taxon>
        <taxon>Actinomycetota</taxon>
        <taxon>Actinomycetes</taxon>
        <taxon>Mycobacteriales</taxon>
        <taxon>Nocardiaceae</taxon>
        <taxon>Prescottella</taxon>
    </lineage>
</organism>
<dbReference type="AlphaFoldDB" id="E9T084"/>
<protein>
    <submittedName>
        <fullName evidence="1">Uncharacterized protein</fullName>
    </submittedName>
</protein>
<proteinExistence type="predicted"/>
<sequence>MWNVEVDVVFERRAGAGASVRVGALASSVTANVLGVLVDASACAM</sequence>
<reference evidence="1" key="1">
    <citation type="submission" date="2011-01" db="EMBL/GenBank/DDBJ databases">
        <authorList>
            <person name="Muzny D."/>
            <person name="Qin X."/>
            <person name="Buhay C."/>
            <person name="Dugan-Rocha S."/>
            <person name="Ding Y."/>
            <person name="Chen G."/>
            <person name="Hawes A."/>
            <person name="Holder M."/>
            <person name="Jhangiani S."/>
            <person name="Johnson A."/>
            <person name="Khan Z."/>
            <person name="Li Z."/>
            <person name="Liu W."/>
            <person name="Liu X."/>
            <person name="Perez L."/>
            <person name="Shen H."/>
            <person name="Wang Q."/>
            <person name="Watt J."/>
            <person name="Xi L."/>
            <person name="Xin Y."/>
            <person name="Zhou J."/>
            <person name="Deng J."/>
            <person name="Jiang H."/>
            <person name="Liu Y."/>
            <person name="Qu J."/>
            <person name="Song X.-Z."/>
            <person name="Zhang L."/>
            <person name="Villasana D."/>
            <person name="Johnson A."/>
            <person name="Liu J."/>
            <person name="Liyanage D."/>
            <person name="Lorensuhewa L."/>
            <person name="Robinson T."/>
            <person name="Song A."/>
            <person name="Song B.-B."/>
            <person name="Dinh H."/>
            <person name="Thornton R."/>
            <person name="Coyle M."/>
            <person name="Francisco L."/>
            <person name="Jackson L."/>
            <person name="Javaid M."/>
            <person name="Korchina V."/>
            <person name="Kovar C."/>
            <person name="Mata R."/>
            <person name="Mathew T."/>
            <person name="Ngo R."/>
            <person name="Nguyen L."/>
            <person name="Nguyen N."/>
            <person name="Okwuonu G."/>
            <person name="Ongeri F."/>
            <person name="Pham C."/>
            <person name="Simmons D."/>
            <person name="Wilczek-Boney K."/>
            <person name="Hale W."/>
            <person name="Jakkamsetti A."/>
            <person name="Pham P."/>
            <person name="Ruth R."/>
            <person name="San Lucas F."/>
            <person name="Warren J."/>
            <person name="Zhang J."/>
            <person name="Zhao Z."/>
            <person name="Zhou C."/>
            <person name="Zhu D."/>
            <person name="Lee S."/>
            <person name="Bess C."/>
            <person name="Blankenburg K."/>
            <person name="Forbes L."/>
            <person name="Fu Q."/>
            <person name="Gubbala S."/>
            <person name="Hirani K."/>
            <person name="Jayaseelan J.C."/>
            <person name="Lara F."/>
            <person name="Munidasa M."/>
            <person name="Palculict T."/>
            <person name="Patil S."/>
            <person name="Pu L.-L."/>
            <person name="Saada N."/>
            <person name="Tang L."/>
            <person name="Weissenberger G."/>
            <person name="Zhu Y."/>
            <person name="Hemphill L."/>
            <person name="Shang Y."/>
            <person name="Youmans B."/>
            <person name="Ayvaz T."/>
            <person name="Ross M."/>
            <person name="Santibanez J."/>
            <person name="Aqrawi P."/>
            <person name="Gross S."/>
            <person name="Joshi V."/>
            <person name="Fowler G."/>
            <person name="Nazareth L."/>
            <person name="Reid J."/>
            <person name="Worley K."/>
            <person name="Petrosino J."/>
            <person name="Highlander S."/>
            <person name="Gibbs R."/>
        </authorList>
    </citation>
    <scope>NUCLEOTIDE SEQUENCE [LARGE SCALE GENOMIC DNA]</scope>
    <source>
        <strain evidence="1">ATCC 33707</strain>
    </source>
</reference>
<keyword evidence="2" id="KW-1185">Reference proteome</keyword>
<comment type="caution">
    <text evidence="1">The sequence shown here is derived from an EMBL/GenBank/DDBJ whole genome shotgun (WGS) entry which is preliminary data.</text>
</comment>
<evidence type="ECO:0000313" key="1">
    <source>
        <dbReference type="EMBL" id="EGD24667.1"/>
    </source>
</evidence>
<dbReference type="HOGENOM" id="CLU_3204539_0_0_11"/>
<evidence type="ECO:0000313" key="2">
    <source>
        <dbReference type="Proteomes" id="UP000004245"/>
    </source>
</evidence>
<gene>
    <name evidence="1" type="ORF">HMPREF0724_11785</name>
</gene>
<name>E9T084_RHOHA</name>
<accession>E9T084</accession>
<dbReference type="Proteomes" id="UP000004245">
    <property type="component" value="Unassembled WGS sequence"/>
</dbReference>